<evidence type="ECO:0000256" key="2">
    <source>
        <dbReference type="ARBA" id="ARBA00009055"/>
    </source>
</evidence>
<sequence length="548" mass="58375">MIPAHLRRRSMGVASRVWAPVLVPVSLFATLAQAADPLTAGAISDTLKRAPELQAPEPLSSPVPPPRAEAPPGSEGKTLTVQRFQFSGNTLFSDAQLAALVADYLGKPVSLIQLYEAADRITSHYVEAGYTLASAQLPAQKISDGVVQLEILEGRVGKVVYEGLKGYRPADLDVYLAGTAGQVYRGASFEDGLRDIDALPGLDARAVLRPGESYGSTDIVVQGKETPYQGSFFIDNSGRDTAGETRFGVQVDLNNPLRIGDQLSLLGLRSSNDLLEYGLIGYSLPTGWQGSRLKFSYGYAKFELGGGFQGVAGSNRNGRVELEVPVLRAGADQLSLSAAISDTKADTDFSGVPLRATELTLLELGGVYTHLYRGGAVSQLVASLGSNFQKADANDRNSQRIRLELDGQHIQPIAKQIQLVAHGLFVYSPDPLPDTQQLSIGGPTTIRGHAPSEARGDWGYLGSLTLRRPFALGKLVLTPRVFVDAGRVRSRDPSGSTPEPTLASVGVGADAVMDRVSLKLDYATPRDDTPVGDGKDSGRVYGTLAVQF</sequence>
<name>A0A3N0V8Z3_9GAMM</name>
<dbReference type="GO" id="GO:0008320">
    <property type="term" value="F:protein transmembrane transporter activity"/>
    <property type="evidence" value="ECO:0007669"/>
    <property type="project" value="TreeGrafter"/>
</dbReference>
<comment type="similarity">
    <text evidence="2">Belongs to the TPS (TC 1.B.20) family.</text>
</comment>
<dbReference type="Gene3D" id="3.10.20.310">
    <property type="entry name" value="membrane protein fhac"/>
    <property type="match status" value="1"/>
</dbReference>
<evidence type="ECO:0000256" key="1">
    <source>
        <dbReference type="ARBA" id="ARBA00004442"/>
    </source>
</evidence>
<dbReference type="AlphaFoldDB" id="A0A3N0V8Z3"/>
<dbReference type="EMBL" id="RJVO01000005">
    <property type="protein sequence ID" value="ROH89102.1"/>
    <property type="molecule type" value="Genomic_DNA"/>
</dbReference>
<dbReference type="InterPro" id="IPR034746">
    <property type="entry name" value="POTRA"/>
</dbReference>
<protein>
    <submittedName>
        <fullName evidence="12">ShlB/FhaC/HecB family hemolysin secretion/activation protein</fullName>
    </submittedName>
</protein>
<evidence type="ECO:0000313" key="12">
    <source>
        <dbReference type="EMBL" id="ROH89102.1"/>
    </source>
</evidence>
<keyword evidence="6" id="KW-0653">Protein transport</keyword>
<evidence type="ECO:0000256" key="5">
    <source>
        <dbReference type="ARBA" id="ARBA00022692"/>
    </source>
</evidence>
<dbReference type="InParanoid" id="A0A3N0V8Z3"/>
<evidence type="ECO:0000256" key="9">
    <source>
        <dbReference type="SAM" id="MobiDB-lite"/>
    </source>
</evidence>
<dbReference type="GO" id="GO:0098046">
    <property type="term" value="C:type V protein secretion system complex"/>
    <property type="evidence" value="ECO:0007669"/>
    <property type="project" value="TreeGrafter"/>
</dbReference>
<evidence type="ECO:0000259" key="11">
    <source>
        <dbReference type="PROSITE" id="PS51779"/>
    </source>
</evidence>
<feature type="region of interest" description="Disordered" evidence="9">
    <location>
        <begin position="54"/>
        <end position="76"/>
    </location>
</feature>
<evidence type="ECO:0000256" key="6">
    <source>
        <dbReference type="ARBA" id="ARBA00022927"/>
    </source>
</evidence>
<evidence type="ECO:0000313" key="13">
    <source>
        <dbReference type="Proteomes" id="UP000282106"/>
    </source>
</evidence>
<accession>A0A3N0V8Z3</accession>
<keyword evidence="5" id="KW-0812">Transmembrane</keyword>
<dbReference type="Pfam" id="PF03865">
    <property type="entry name" value="ShlB"/>
    <property type="match status" value="1"/>
</dbReference>
<dbReference type="GO" id="GO:0046819">
    <property type="term" value="P:protein secretion by the type V secretion system"/>
    <property type="evidence" value="ECO:0007669"/>
    <property type="project" value="TreeGrafter"/>
</dbReference>
<keyword evidence="13" id="KW-1185">Reference proteome</keyword>
<gene>
    <name evidence="12" type="ORF">ED208_11880</name>
</gene>
<dbReference type="PANTHER" id="PTHR34597">
    <property type="entry name" value="SLR1661 PROTEIN"/>
    <property type="match status" value="1"/>
</dbReference>
<dbReference type="Proteomes" id="UP000282106">
    <property type="component" value="Unassembled WGS sequence"/>
</dbReference>
<dbReference type="InterPro" id="IPR013686">
    <property type="entry name" value="Polypept-transport_assoc_ShlB"/>
</dbReference>
<dbReference type="Gene3D" id="2.40.160.50">
    <property type="entry name" value="membrane protein fhac: a member of the omp85/tpsb transporter family"/>
    <property type="match status" value="1"/>
</dbReference>
<feature type="compositionally biased region" description="Pro residues" evidence="9">
    <location>
        <begin position="59"/>
        <end position="69"/>
    </location>
</feature>
<keyword evidence="10" id="KW-0732">Signal</keyword>
<feature type="signal peptide" evidence="10">
    <location>
        <begin position="1"/>
        <end position="34"/>
    </location>
</feature>
<comment type="subcellular location">
    <subcellularLocation>
        <location evidence="1">Cell outer membrane</location>
    </subcellularLocation>
</comment>
<dbReference type="InterPro" id="IPR051544">
    <property type="entry name" value="TPS_OM_transporter"/>
</dbReference>
<keyword evidence="7" id="KW-0472">Membrane</keyword>
<dbReference type="GO" id="GO:0009279">
    <property type="term" value="C:cell outer membrane"/>
    <property type="evidence" value="ECO:0007669"/>
    <property type="project" value="UniProtKB-SubCell"/>
</dbReference>
<keyword evidence="3" id="KW-0813">Transport</keyword>
<comment type="caution">
    <text evidence="12">The sequence shown here is derived from an EMBL/GenBank/DDBJ whole genome shotgun (WGS) entry which is preliminary data.</text>
</comment>
<evidence type="ECO:0000256" key="8">
    <source>
        <dbReference type="ARBA" id="ARBA00023237"/>
    </source>
</evidence>
<reference evidence="12 13" key="1">
    <citation type="submission" date="2018-10" db="EMBL/GenBank/DDBJ databases">
        <authorList>
            <person name="Chen W.-M."/>
        </authorList>
    </citation>
    <scope>NUCLEOTIDE SEQUENCE [LARGE SCALE GENOMIC DNA]</scope>
    <source>
        <strain evidence="12 13">THS-13</strain>
    </source>
</reference>
<organism evidence="12 13">
    <name type="scientific">Stagnimonas aquatica</name>
    <dbReference type="NCBI Taxonomy" id="2689987"/>
    <lineage>
        <taxon>Bacteria</taxon>
        <taxon>Pseudomonadati</taxon>
        <taxon>Pseudomonadota</taxon>
        <taxon>Gammaproteobacteria</taxon>
        <taxon>Nevskiales</taxon>
        <taxon>Nevskiaceae</taxon>
        <taxon>Stagnimonas</taxon>
    </lineage>
</organism>
<keyword evidence="4" id="KW-1134">Transmembrane beta strand</keyword>
<dbReference type="PANTHER" id="PTHR34597:SF1">
    <property type="entry name" value="HEME_HEMOPEXIN TRANSPORTER PROTEIN HUXB"/>
    <property type="match status" value="1"/>
</dbReference>
<feature type="chain" id="PRO_5018166105" evidence="10">
    <location>
        <begin position="35"/>
        <end position="548"/>
    </location>
</feature>
<proteinExistence type="inferred from homology"/>
<feature type="domain" description="POTRA" evidence="11">
    <location>
        <begin position="79"/>
        <end position="154"/>
    </location>
</feature>
<evidence type="ECO:0000256" key="4">
    <source>
        <dbReference type="ARBA" id="ARBA00022452"/>
    </source>
</evidence>
<evidence type="ECO:0000256" key="7">
    <source>
        <dbReference type="ARBA" id="ARBA00023136"/>
    </source>
</evidence>
<keyword evidence="8" id="KW-0998">Cell outer membrane</keyword>
<dbReference type="InterPro" id="IPR005565">
    <property type="entry name" value="Hemolysn_activator_HlyB_C"/>
</dbReference>
<dbReference type="PROSITE" id="PS51779">
    <property type="entry name" value="POTRA"/>
    <property type="match status" value="1"/>
</dbReference>
<evidence type="ECO:0000256" key="10">
    <source>
        <dbReference type="SAM" id="SignalP"/>
    </source>
</evidence>
<evidence type="ECO:0000256" key="3">
    <source>
        <dbReference type="ARBA" id="ARBA00022448"/>
    </source>
</evidence>
<dbReference type="Pfam" id="PF08479">
    <property type="entry name" value="POTRA_2"/>
    <property type="match status" value="1"/>
</dbReference>